<keyword evidence="1" id="KW-0472">Membrane</keyword>
<keyword evidence="1" id="KW-1133">Transmembrane helix</keyword>
<proteinExistence type="predicted"/>
<dbReference type="EMBL" id="ML996566">
    <property type="protein sequence ID" value="KAF2761862.1"/>
    <property type="molecule type" value="Genomic_DNA"/>
</dbReference>
<dbReference type="GeneID" id="54480709"/>
<name>A0A6A6WG97_9PEZI</name>
<sequence>MRLYSINNQSFSPRDSHPKVLLLRYLTTFCTTTTSFRVLHRSKRSYSVLVAYRCHTATVRIAMPPKQATLGYVRSGQQTLG</sequence>
<keyword evidence="3" id="KW-1185">Reference proteome</keyword>
<dbReference type="Proteomes" id="UP000799437">
    <property type="component" value="Unassembled WGS sequence"/>
</dbReference>
<dbReference type="AlphaFoldDB" id="A0A6A6WG97"/>
<evidence type="ECO:0000313" key="3">
    <source>
        <dbReference type="Proteomes" id="UP000799437"/>
    </source>
</evidence>
<dbReference type="RefSeq" id="XP_033604313.1">
    <property type="nucleotide sequence ID" value="XM_033739655.1"/>
</dbReference>
<keyword evidence="1" id="KW-0812">Transmembrane</keyword>
<evidence type="ECO:0000256" key="1">
    <source>
        <dbReference type="SAM" id="Phobius"/>
    </source>
</evidence>
<feature type="transmembrane region" description="Helical" evidence="1">
    <location>
        <begin position="20"/>
        <end position="39"/>
    </location>
</feature>
<reference evidence="2" key="1">
    <citation type="journal article" date="2020" name="Stud. Mycol.">
        <title>101 Dothideomycetes genomes: a test case for predicting lifestyles and emergence of pathogens.</title>
        <authorList>
            <person name="Haridas S."/>
            <person name="Albert R."/>
            <person name="Binder M."/>
            <person name="Bloem J."/>
            <person name="Labutti K."/>
            <person name="Salamov A."/>
            <person name="Andreopoulos B."/>
            <person name="Baker S."/>
            <person name="Barry K."/>
            <person name="Bills G."/>
            <person name="Bluhm B."/>
            <person name="Cannon C."/>
            <person name="Castanera R."/>
            <person name="Culley D."/>
            <person name="Daum C."/>
            <person name="Ezra D."/>
            <person name="Gonzalez J."/>
            <person name="Henrissat B."/>
            <person name="Kuo A."/>
            <person name="Liang C."/>
            <person name="Lipzen A."/>
            <person name="Lutzoni F."/>
            <person name="Magnuson J."/>
            <person name="Mondo S."/>
            <person name="Nolan M."/>
            <person name="Ohm R."/>
            <person name="Pangilinan J."/>
            <person name="Park H.-J."/>
            <person name="Ramirez L."/>
            <person name="Alfaro M."/>
            <person name="Sun H."/>
            <person name="Tritt A."/>
            <person name="Yoshinaga Y."/>
            <person name="Zwiers L.-H."/>
            <person name="Turgeon B."/>
            <person name="Goodwin S."/>
            <person name="Spatafora J."/>
            <person name="Crous P."/>
            <person name="Grigoriev I."/>
        </authorList>
    </citation>
    <scope>NUCLEOTIDE SEQUENCE</scope>
    <source>
        <strain evidence="2">CBS 121739</strain>
    </source>
</reference>
<protein>
    <submittedName>
        <fullName evidence="2">Uncharacterized protein</fullName>
    </submittedName>
</protein>
<evidence type="ECO:0000313" key="2">
    <source>
        <dbReference type="EMBL" id="KAF2761862.1"/>
    </source>
</evidence>
<organism evidence="2 3">
    <name type="scientific">Pseudovirgaria hyperparasitica</name>
    <dbReference type="NCBI Taxonomy" id="470096"/>
    <lineage>
        <taxon>Eukaryota</taxon>
        <taxon>Fungi</taxon>
        <taxon>Dikarya</taxon>
        <taxon>Ascomycota</taxon>
        <taxon>Pezizomycotina</taxon>
        <taxon>Dothideomycetes</taxon>
        <taxon>Dothideomycetes incertae sedis</taxon>
        <taxon>Acrospermales</taxon>
        <taxon>Acrospermaceae</taxon>
        <taxon>Pseudovirgaria</taxon>
    </lineage>
</organism>
<gene>
    <name evidence="2" type="ORF">EJ05DRAFT_187135</name>
</gene>
<accession>A0A6A6WG97</accession>